<feature type="transmembrane region" description="Helical" evidence="12">
    <location>
        <begin position="324"/>
        <end position="349"/>
    </location>
</feature>
<keyword evidence="10" id="KW-0739">Sodium transport</keyword>
<organism evidence="13 14">
    <name type="scientific">Agaribacillus aureus</name>
    <dbReference type="NCBI Taxonomy" id="3051825"/>
    <lineage>
        <taxon>Bacteria</taxon>
        <taxon>Pseudomonadati</taxon>
        <taxon>Bacteroidota</taxon>
        <taxon>Cytophagia</taxon>
        <taxon>Cytophagales</taxon>
        <taxon>Splendidivirgaceae</taxon>
        <taxon>Agaribacillus</taxon>
    </lineage>
</organism>
<feature type="transmembrane region" description="Helical" evidence="12">
    <location>
        <begin position="386"/>
        <end position="406"/>
    </location>
</feature>
<comment type="subcellular location">
    <subcellularLocation>
        <location evidence="1">Cell membrane</location>
        <topology evidence="1">Multi-pass membrane protein</topology>
    </subcellularLocation>
</comment>
<keyword evidence="5 12" id="KW-0812">Transmembrane</keyword>
<dbReference type="InterPro" id="IPR051163">
    <property type="entry name" value="Sodium:Solute_Symporter_SSF"/>
</dbReference>
<evidence type="ECO:0000256" key="6">
    <source>
        <dbReference type="ARBA" id="ARBA00022989"/>
    </source>
</evidence>
<dbReference type="Proteomes" id="UP001172083">
    <property type="component" value="Unassembled WGS sequence"/>
</dbReference>
<comment type="similarity">
    <text evidence="2 11">Belongs to the sodium:solute symporter (SSF) (TC 2.A.21) family.</text>
</comment>
<evidence type="ECO:0000256" key="11">
    <source>
        <dbReference type="RuleBase" id="RU362091"/>
    </source>
</evidence>
<dbReference type="InterPro" id="IPR038377">
    <property type="entry name" value="Na/Glc_symporter_sf"/>
</dbReference>
<keyword evidence="8" id="KW-0406">Ion transport</keyword>
<feature type="transmembrane region" description="Helical" evidence="12">
    <location>
        <begin position="183"/>
        <end position="201"/>
    </location>
</feature>
<feature type="transmembrane region" description="Helical" evidence="12">
    <location>
        <begin position="418"/>
        <end position="437"/>
    </location>
</feature>
<protein>
    <submittedName>
        <fullName evidence="13">Sodium/solute symporter</fullName>
    </submittedName>
</protein>
<feature type="transmembrane region" description="Helical" evidence="12">
    <location>
        <begin position="478"/>
        <end position="500"/>
    </location>
</feature>
<keyword evidence="9 12" id="KW-0472">Membrane</keyword>
<dbReference type="RefSeq" id="WP_346762409.1">
    <property type="nucleotide sequence ID" value="NZ_JAUJEB010000013.1"/>
</dbReference>
<feature type="transmembrane region" description="Helical" evidence="12">
    <location>
        <begin position="6"/>
        <end position="25"/>
    </location>
</feature>
<keyword evidence="3" id="KW-0813">Transport</keyword>
<dbReference type="NCBIfam" id="TIGR00813">
    <property type="entry name" value="sss"/>
    <property type="match status" value="1"/>
</dbReference>
<reference evidence="13" key="1">
    <citation type="submission" date="2023-06" db="EMBL/GenBank/DDBJ databases">
        <title>Genomic of Agaribacillus aureum.</title>
        <authorList>
            <person name="Wang G."/>
        </authorList>
    </citation>
    <scope>NUCLEOTIDE SEQUENCE</scope>
    <source>
        <strain evidence="13">BMA12</strain>
    </source>
</reference>
<evidence type="ECO:0000256" key="10">
    <source>
        <dbReference type="ARBA" id="ARBA00023201"/>
    </source>
</evidence>
<name>A0ABT8LH20_9BACT</name>
<keyword evidence="6 12" id="KW-1133">Transmembrane helix</keyword>
<dbReference type="PANTHER" id="PTHR42985">
    <property type="entry name" value="SODIUM-COUPLED MONOCARBOXYLATE TRANSPORTER"/>
    <property type="match status" value="1"/>
</dbReference>
<evidence type="ECO:0000256" key="1">
    <source>
        <dbReference type="ARBA" id="ARBA00004651"/>
    </source>
</evidence>
<feature type="transmembrane region" description="Helical" evidence="12">
    <location>
        <begin position="241"/>
        <end position="258"/>
    </location>
</feature>
<keyword evidence="7" id="KW-0915">Sodium</keyword>
<feature type="transmembrane region" description="Helical" evidence="12">
    <location>
        <begin position="76"/>
        <end position="97"/>
    </location>
</feature>
<keyword evidence="4" id="KW-1003">Cell membrane</keyword>
<evidence type="ECO:0000256" key="12">
    <source>
        <dbReference type="SAM" id="Phobius"/>
    </source>
</evidence>
<evidence type="ECO:0000256" key="5">
    <source>
        <dbReference type="ARBA" id="ARBA00022692"/>
    </source>
</evidence>
<evidence type="ECO:0000256" key="3">
    <source>
        <dbReference type="ARBA" id="ARBA00022448"/>
    </source>
</evidence>
<feature type="transmembrane region" description="Helical" evidence="12">
    <location>
        <begin position="444"/>
        <end position="462"/>
    </location>
</feature>
<evidence type="ECO:0000313" key="13">
    <source>
        <dbReference type="EMBL" id="MDN5217072.1"/>
    </source>
</evidence>
<evidence type="ECO:0000256" key="4">
    <source>
        <dbReference type="ARBA" id="ARBA00022475"/>
    </source>
</evidence>
<evidence type="ECO:0000313" key="14">
    <source>
        <dbReference type="Proteomes" id="UP001172083"/>
    </source>
</evidence>
<sequence>MELHWLDITLLVAYMMALLGMGYYFSRKNTSTEEYFVGGRSFPGWVIGLSMVGTSISSVTFLAYPADGFKTAWLRFLPNFMLPVALVFAAYFFLPFFRRTKITTAYEYLEQRFGPSIRVYGAITFIITQLIRISIILYLLSLLIHEITGLDTIYSILIGGVFVGIYTIIGGIDAVIWTDVIQTVMLVAGGIICIGIIINALPGGINQLLDIAISNNKFAFAEVTQGEVQPVSWAFTLSDKTGLMMLILGLSVWLQEYGTNQNVIQRYAAAKNIKEARKAMYVAMINVPIWAFYMFLGTALYAFFQVFPTIDATEMLDGTQKPEQILPYFIINYLPHGITGLVIAAAIAAAMSSLDSSINAVSTVGIHDIYRRHLVKDEVDKHYLKMAWAIATVTAIFMITGAILLAKADTKTIQDAATILSSLSAAGIFGLYMFGFFTRYKNALVVWLAIGITIVFSLWTVLDSAGMLPKALGVPFDLYYTAFLSHVLLFACAIAAALFFTGKNKQDKDLTNLTVWTQDDKPIEN</sequence>
<dbReference type="EMBL" id="JAUJEB010000013">
    <property type="protein sequence ID" value="MDN5217072.1"/>
    <property type="molecule type" value="Genomic_DNA"/>
</dbReference>
<feature type="transmembrane region" description="Helical" evidence="12">
    <location>
        <begin position="117"/>
        <end position="140"/>
    </location>
</feature>
<feature type="transmembrane region" description="Helical" evidence="12">
    <location>
        <begin position="279"/>
        <end position="304"/>
    </location>
</feature>
<evidence type="ECO:0000256" key="8">
    <source>
        <dbReference type="ARBA" id="ARBA00023065"/>
    </source>
</evidence>
<evidence type="ECO:0000256" key="2">
    <source>
        <dbReference type="ARBA" id="ARBA00006434"/>
    </source>
</evidence>
<feature type="transmembrane region" description="Helical" evidence="12">
    <location>
        <begin position="45"/>
        <end position="64"/>
    </location>
</feature>
<comment type="caution">
    <text evidence="13">The sequence shown here is derived from an EMBL/GenBank/DDBJ whole genome shotgun (WGS) entry which is preliminary data.</text>
</comment>
<evidence type="ECO:0000256" key="7">
    <source>
        <dbReference type="ARBA" id="ARBA00023053"/>
    </source>
</evidence>
<gene>
    <name evidence="13" type="ORF">QQ020_33685</name>
</gene>
<dbReference type="PROSITE" id="PS50283">
    <property type="entry name" value="NA_SOLUT_SYMP_3"/>
    <property type="match status" value="1"/>
</dbReference>
<dbReference type="InterPro" id="IPR001734">
    <property type="entry name" value="Na/solute_symporter"/>
</dbReference>
<keyword evidence="14" id="KW-1185">Reference proteome</keyword>
<proteinExistence type="inferred from homology"/>
<dbReference type="PANTHER" id="PTHR42985:SF40">
    <property type="entry name" value="LD47995P-RELATED"/>
    <property type="match status" value="1"/>
</dbReference>
<feature type="transmembrane region" description="Helical" evidence="12">
    <location>
        <begin position="152"/>
        <end position="176"/>
    </location>
</feature>
<dbReference type="Gene3D" id="1.20.1730.10">
    <property type="entry name" value="Sodium/glucose cotransporter"/>
    <property type="match status" value="1"/>
</dbReference>
<accession>A0ABT8LH20</accession>
<dbReference type="Pfam" id="PF00474">
    <property type="entry name" value="SSF"/>
    <property type="match status" value="1"/>
</dbReference>
<evidence type="ECO:0000256" key="9">
    <source>
        <dbReference type="ARBA" id="ARBA00023136"/>
    </source>
</evidence>